<dbReference type="AlphaFoldDB" id="A0A212J490"/>
<accession>A0A212J490</accession>
<dbReference type="InterPro" id="IPR006441">
    <property type="entry name" value="Phage_P2_GpN"/>
</dbReference>
<sequence>MKNATRVLYAAYLKHLAEINGVASPEQKFAVSPTIEQTLEDRIQESAAFLSQVNVVGVDDQSAEVLGLGIGTPAAGRTDTKTKDRQPRAIHDMTGRTYTCKQTNFDTFITYNELDIWAKFKDFQTRIRDHIIRQIARDRLTIGFNGTSAAADTDLAANPLLQDVNVGWLQHIREDAPERVLSGLKVGTEAGADVRNLDALVQDAVGELLDPWYQDDSEIVAITGRTLLADKYLALTNSAATDAPTEKAALATLTANKTLGGKLAKSVPFFPAKSILITKASNLSIYYQNGTRRRFVKENPARDRVEDFQSVNEAYVVEDLGACAFLENILTWNGEAWV</sequence>
<evidence type="ECO:0000313" key="1">
    <source>
        <dbReference type="EMBL" id="SBV94271.1"/>
    </source>
</evidence>
<protein>
    <submittedName>
        <fullName evidence="1">Capsid proteins</fullName>
    </submittedName>
</protein>
<proteinExistence type="predicted"/>
<dbReference type="Pfam" id="PF05125">
    <property type="entry name" value="Phage_cap_P2"/>
    <property type="match status" value="1"/>
</dbReference>
<dbReference type="EMBL" id="FLUO01000001">
    <property type="protein sequence ID" value="SBV94271.1"/>
    <property type="molecule type" value="Genomic_DNA"/>
</dbReference>
<name>A0A212J490_9PROT</name>
<organism evidence="1">
    <name type="scientific">uncultured Alphaproteobacteria bacterium</name>
    <dbReference type="NCBI Taxonomy" id="91750"/>
    <lineage>
        <taxon>Bacteria</taxon>
        <taxon>Pseudomonadati</taxon>
        <taxon>Pseudomonadota</taxon>
        <taxon>Alphaproteobacteria</taxon>
        <taxon>environmental samples</taxon>
    </lineage>
</organism>
<reference evidence="1" key="1">
    <citation type="submission" date="2016-04" db="EMBL/GenBank/DDBJ databases">
        <authorList>
            <person name="Evans L.H."/>
            <person name="Alamgir A."/>
            <person name="Owens N."/>
            <person name="Weber N.D."/>
            <person name="Virtaneva K."/>
            <person name="Barbian K."/>
            <person name="Babar A."/>
            <person name="Rosenke K."/>
        </authorList>
    </citation>
    <scope>NUCLEOTIDE SEQUENCE</scope>
    <source>
        <strain evidence="1">86</strain>
    </source>
</reference>
<dbReference type="NCBIfam" id="TIGR01551">
    <property type="entry name" value="major_capsid_P2"/>
    <property type="match status" value="1"/>
</dbReference>
<gene>
    <name evidence="1" type="primary">N</name>
    <name evidence="1" type="ORF">KL86APRO_10491</name>
</gene>